<dbReference type="Pfam" id="PF00326">
    <property type="entry name" value="Peptidase_S9"/>
    <property type="match status" value="1"/>
</dbReference>
<dbReference type="PANTHER" id="PTHR22946">
    <property type="entry name" value="DIENELACTONE HYDROLASE DOMAIN-CONTAINING PROTEIN-RELATED"/>
    <property type="match status" value="1"/>
</dbReference>
<evidence type="ECO:0000313" key="3">
    <source>
        <dbReference type="Proteomes" id="UP000054321"/>
    </source>
</evidence>
<dbReference type="EMBL" id="KN832893">
    <property type="protein sequence ID" value="KIM93790.1"/>
    <property type="molecule type" value="Genomic_DNA"/>
</dbReference>
<evidence type="ECO:0000313" key="2">
    <source>
        <dbReference type="EMBL" id="KIM93790.1"/>
    </source>
</evidence>
<reference evidence="2 3" key="1">
    <citation type="submission" date="2014-04" db="EMBL/GenBank/DDBJ databases">
        <authorList>
            <consortium name="DOE Joint Genome Institute"/>
            <person name="Kuo A."/>
            <person name="Martino E."/>
            <person name="Perotto S."/>
            <person name="Kohler A."/>
            <person name="Nagy L.G."/>
            <person name="Floudas D."/>
            <person name="Copeland A."/>
            <person name="Barry K.W."/>
            <person name="Cichocki N."/>
            <person name="Veneault-Fourrey C."/>
            <person name="LaButti K."/>
            <person name="Lindquist E.A."/>
            <person name="Lipzen A."/>
            <person name="Lundell T."/>
            <person name="Morin E."/>
            <person name="Murat C."/>
            <person name="Sun H."/>
            <person name="Tunlid A."/>
            <person name="Henrissat B."/>
            <person name="Grigoriev I.V."/>
            <person name="Hibbett D.S."/>
            <person name="Martin F."/>
            <person name="Nordberg H.P."/>
            <person name="Cantor M.N."/>
            <person name="Hua S.X."/>
        </authorList>
    </citation>
    <scope>NUCLEOTIDE SEQUENCE [LARGE SCALE GENOMIC DNA]</scope>
    <source>
        <strain evidence="2 3">Zn</strain>
    </source>
</reference>
<protein>
    <recommendedName>
        <fullName evidence="1">Peptidase S9 prolyl oligopeptidase catalytic domain-containing protein</fullName>
    </recommendedName>
</protein>
<dbReference type="PANTHER" id="PTHR22946:SF12">
    <property type="entry name" value="CONIDIAL PIGMENT BIOSYNTHESIS PROTEIN AYG1 (AFU_ORTHOLOGUE AFUA_2G17550)"/>
    <property type="match status" value="1"/>
</dbReference>
<name>A0A0C3GCA7_OIDMZ</name>
<dbReference type="GO" id="GO:0016787">
    <property type="term" value="F:hydrolase activity"/>
    <property type="evidence" value="ECO:0007669"/>
    <property type="project" value="UniProtKB-KW"/>
</dbReference>
<gene>
    <name evidence="2" type="ORF">OIDMADRAFT_35602</name>
</gene>
<dbReference type="InParanoid" id="A0A0C3GCA7"/>
<dbReference type="Gene3D" id="3.40.50.1820">
    <property type="entry name" value="alpha/beta hydrolase"/>
    <property type="match status" value="1"/>
</dbReference>
<dbReference type="AlphaFoldDB" id="A0A0C3GCA7"/>
<dbReference type="SUPFAM" id="SSF53474">
    <property type="entry name" value="alpha/beta-Hydrolases"/>
    <property type="match status" value="1"/>
</dbReference>
<dbReference type="HOGENOM" id="CLU_053723_1_0_1"/>
<sequence length="409" mass="45681">MASPPYHVQSAIDKIQVFPHSSVSALWDTKWRKLATMGVYPFHDGKVEDFDPVFQKLIQENSDDYNVFYDPEKYGAPFLPAAESLVAEAETAEKAGDTEKARDLYLRAGAVCRIGRFPIVRSALGKKLWELNKTAYLRASPYLSPPSSEVNIPFTHALSTAGESAKADIPAYVRTPGGEPPAAGWPVLLFICGLDHYRTDFEQRTARHARNGFACVIVEIPGTGDCPAAKHDPASTDRLWSSVFDWIDANKTQYRFDTSKTFARGMSTGGYNAIRIAHTHADKLFAVVAQGGGCHHMFDPQWIKAQNHMEYPFALADALTFKFGYQSIDEYAADAMQRFSLLESGIFEKTSARLFLINGMEDSIFPIEDSFIPLRHGRVKDARFLENRAHVGNPGADDIIYDWLNEVVR</sequence>
<dbReference type="InterPro" id="IPR001375">
    <property type="entry name" value="Peptidase_S9_cat"/>
</dbReference>
<dbReference type="Proteomes" id="UP000054321">
    <property type="component" value="Unassembled WGS sequence"/>
</dbReference>
<dbReference type="STRING" id="913774.A0A0C3GCA7"/>
<dbReference type="OrthoDB" id="5409895at2759"/>
<proteinExistence type="predicted"/>
<feature type="domain" description="Peptidase S9 prolyl oligopeptidase catalytic" evidence="1">
    <location>
        <begin position="201"/>
        <end position="371"/>
    </location>
</feature>
<dbReference type="InterPro" id="IPR029058">
    <property type="entry name" value="AB_hydrolase_fold"/>
</dbReference>
<accession>A0A0C3GCA7</accession>
<evidence type="ECO:0000259" key="1">
    <source>
        <dbReference type="Pfam" id="PF00326"/>
    </source>
</evidence>
<reference evidence="3" key="2">
    <citation type="submission" date="2015-01" db="EMBL/GenBank/DDBJ databases">
        <title>Evolutionary Origins and Diversification of the Mycorrhizal Mutualists.</title>
        <authorList>
            <consortium name="DOE Joint Genome Institute"/>
            <consortium name="Mycorrhizal Genomics Consortium"/>
            <person name="Kohler A."/>
            <person name="Kuo A."/>
            <person name="Nagy L.G."/>
            <person name="Floudas D."/>
            <person name="Copeland A."/>
            <person name="Barry K.W."/>
            <person name="Cichocki N."/>
            <person name="Veneault-Fourrey C."/>
            <person name="LaButti K."/>
            <person name="Lindquist E.A."/>
            <person name="Lipzen A."/>
            <person name="Lundell T."/>
            <person name="Morin E."/>
            <person name="Murat C."/>
            <person name="Riley R."/>
            <person name="Ohm R."/>
            <person name="Sun H."/>
            <person name="Tunlid A."/>
            <person name="Henrissat B."/>
            <person name="Grigoriev I.V."/>
            <person name="Hibbett D.S."/>
            <person name="Martin F."/>
        </authorList>
    </citation>
    <scope>NUCLEOTIDE SEQUENCE [LARGE SCALE GENOMIC DNA]</scope>
    <source>
        <strain evidence="3">Zn</strain>
    </source>
</reference>
<organism evidence="2 3">
    <name type="scientific">Oidiodendron maius (strain Zn)</name>
    <dbReference type="NCBI Taxonomy" id="913774"/>
    <lineage>
        <taxon>Eukaryota</taxon>
        <taxon>Fungi</taxon>
        <taxon>Dikarya</taxon>
        <taxon>Ascomycota</taxon>
        <taxon>Pezizomycotina</taxon>
        <taxon>Leotiomycetes</taxon>
        <taxon>Leotiomycetes incertae sedis</taxon>
        <taxon>Myxotrichaceae</taxon>
        <taxon>Oidiodendron</taxon>
    </lineage>
</organism>
<keyword evidence="3" id="KW-1185">Reference proteome</keyword>
<dbReference type="InterPro" id="IPR050261">
    <property type="entry name" value="FrsA_esterase"/>
</dbReference>